<dbReference type="PROSITE" id="PS51732">
    <property type="entry name" value="ASN_GLN_ASE_3"/>
    <property type="match status" value="1"/>
</dbReference>
<feature type="signal peptide" evidence="1">
    <location>
        <begin position="1"/>
        <end position="19"/>
    </location>
</feature>
<dbReference type="InterPro" id="IPR006034">
    <property type="entry name" value="Asparaginase/glutaminase-like"/>
</dbReference>
<sequence>MKKLSIVIAFFLLTTATFATTKAERKDDVKKIAYNAVQNFEADFKTAKDVSWKVNDQYIKASFTSEGKKMAALYDLQGTYLGAVEYLTYEQIPLKARTEIQKRFKDFSFSSALKIVSRPEGNESFNDVGTYWVDLINDVKQLYVSVSPSLSVALHKTLTIETTASN</sequence>
<keyword evidence="3" id="KW-1185">Reference proteome</keyword>
<dbReference type="Proteomes" id="UP001597387">
    <property type="component" value="Unassembled WGS sequence"/>
</dbReference>
<feature type="chain" id="PRO_5046126296" description="Beta-lactamase-inhibitor-like PepSY-like domain-containing protein" evidence="1">
    <location>
        <begin position="20"/>
        <end position="166"/>
    </location>
</feature>
<evidence type="ECO:0000313" key="3">
    <source>
        <dbReference type="Proteomes" id="UP001597387"/>
    </source>
</evidence>
<comment type="caution">
    <text evidence="2">The sequence shown here is derived from an EMBL/GenBank/DDBJ whole genome shotgun (WGS) entry which is preliminary data.</text>
</comment>
<protein>
    <recommendedName>
        <fullName evidence="4">Beta-lactamase-inhibitor-like PepSY-like domain-containing protein</fullName>
    </recommendedName>
</protein>
<organism evidence="2 3">
    <name type="scientific">Paradesertivirga mongoliensis</name>
    <dbReference type="NCBI Taxonomy" id="2100740"/>
    <lineage>
        <taxon>Bacteria</taxon>
        <taxon>Pseudomonadati</taxon>
        <taxon>Bacteroidota</taxon>
        <taxon>Sphingobacteriia</taxon>
        <taxon>Sphingobacteriales</taxon>
        <taxon>Sphingobacteriaceae</taxon>
        <taxon>Paradesertivirga</taxon>
    </lineage>
</organism>
<name>A0ABW4ZNQ0_9SPHI</name>
<dbReference type="Gene3D" id="3.10.450.360">
    <property type="match status" value="1"/>
</dbReference>
<accession>A0ABW4ZNQ0</accession>
<gene>
    <name evidence="2" type="ORF">ACFSJU_12460</name>
</gene>
<dbReference type="SUPFAM" id="SSF160574">
    <property type="entry name" value="BT0923-like"/>
    <property type="match status" value="1"/>
</dbReference>
<evidence type="ECO:0000313" key="2">
    <source>
        <dbReference type="EMBL" id="MFD2163209.1"/>
    </source>
</evidence>
<keyword evidence="1" id="KW-0732">Signal</keyword>
<reference evidence="3" key="1">
    <citation type="journal article" date="2019" name="Int. J. Syst. Evol. Microbiol.">
        <title>The Global Catalogue of Microorganisms (GCM) 10K type strain sequencing project: providing services to taxonomists for standard genome sequencing and annotation.</title>
        <authorList>
            <consortium name="The Broad Institute Genomics Platform"/>
            <consortium name="The Broad Institute Genome Sequencing Center for Infectious Disease"/>
            <person name="Wu L."/>
            <person name="Ma J."/>
        </authorList>
    </citation>
    <scope>NUCLEOTIDE SEQUENCE [LARGE SCALE GENOMIC DNA]</scope>
    <source>
        <strain evidence="3">KCTC 42217</strain>
    </source>
</reference>
<dbReference type="EMBL" id="JBHUHZ010000002">
    <property type="protein sequence ID" value="MFD2163209.1"/>
    <property type="molecule type" value="Genomic_DNA"/>
</dbReference>
<evidence type="ECO:0008006" key="4">
    <source>
        <dbReference type="Google" id="ProtNLM"/>
    </source>
</evidence>
<dbReference type="RefSeq" id="WP_255901246.1">
    <property type="nucleotide sequence ID" value="NZ_JAFMZO010000002.1"/>
</dbReference>
<evidence type="ECO:0000256" key="1">
    <source>
        <dbReference type="SAM" id="SignalP"/>
    </source>
</evidence>
<proteinExistence type="predicted"/>